<feature type="region of interest" description="Disordered" evidence="3">
    <location>
        <begin position="712"/>
        <end position="733"/>
    </location>
</feature>
<dbReference type="PANTHER" id="PTHR22975">
    <property type="entry name" value="UBIQUITIN SPECIFIC PROTEINASE"/>
    <property type="match status" value="1"/>
</dbReference>
<dbReference type="Pfam" id="PF04781">
    <property type="entry name" value="DUF627"/>
    <property type="match status" value="1"/>
</dbReference>
<evidence type="ECO:0000256" key="3">
    <source>
        <dbReference type="SAM" id="MobiDB-lite"/>
    </source>
</evidence>
<feature type="domain" description="DUF627" evidence="5">
    <location>
        <begin position="24"/>
        <end position="135"/>
    </location>
</feature>
<protein>
    <submittedName>
        <fullName evidence="7">Uncharacterized protein LOC104789003</fullName>
    </submittedName>
</protein>
<evidence type="ECO:0000259" key="5">
    <source>
        <dbReference type="Pfam" id="PF04781"/>
    </source>
</evidence>
<organism evidence="6 7">
    <name type="scientific">Camelina sativa</name>
    <name type="common">False flax</name>
    <name type="synonym">Myagrum sativum</name>
    <dbReference type="NCBI Taxonomy" id="90675"/>
    <lineage>
        <taxon>Eukaryota</taxon>
        <taxon>Viridiplantae</taxon>
        <taxon>Streptophyta</taxon>
        <taxon>Embryophyta</taxon>
        <taxon>Tracheophyta</taxon>
        <taxon>Spermatophyta</taxon>
        <taxon>Magnoliopsida</taxon>
        <taxon>eudicotyledons</taxon>
        <taxon>Gunneridae</taxon>
        <taxon>Pentapetalae</taxon>
        <taxon>rosids</taxon>
        <taxon>malvids</taxon>
        <taxon>Brassicales</taxon>
        <taxon>Brassicaceae</taxon>
        <taxon>Camelineae</taxon>
        <taxon>Camelina</taxon>
    </lineage>
</organism>
<dbReference type="Proteomes" id="UP000694864">
    <property type="component" value="Chromosome 5"/>
</dbReference>
<dbReference type="InterPro" id="IPR052398">
    <property type="entry name" value="Ubiquitin_hydrolase_53/54"/>
</dbReference>
<accession>A0ABM1RP44</accession>
<evidence type="ECO:0000313" key="6">
    <source>
        <dbReference type="Proteomes" id="UP000694864"/>
    </source>
</evidence>
<dbReference type="InterPro" id="IPR006866">
    <property type="entry name" value="DUF627_N"/>
</dbReference>
<evidence type="ECO:0000256" key="1">
    <source>
        <dbReference type="ARBA" id="ARBA00022786"/>
    </source>
</evidence>
<dbReference type="PANTHER" id="PTHR22975:SF24">
    <property type="entry name" value="CARBOXYL-TERMINAL HYDROLASE-LIKE PROTEIN, PUTATIVE (DUF627 AND DUF629)-RELATED"/>
    <property type="match status" value="1"/>
</dbReference>
<dbReference type="InterPro" id="IPR006865">
    <property type="entry name" value="DUF629"/>
</dbReference>
<dbReference type="Pfam" id="PF04780">
    <property type="entry name" value="DUF629"/>
    <property type="match status" value="1"/>
</dbReference>
<feature type="domain" description="DUF629" evidence="4">
    <location>
        <begin position="210"/>
        <end position="657"/>
    </location>
</feature>
<name>A0ABM1RP44_CAMSA</name>
<feature type="compositionally biased region" description="Basic and acidic residues" evidence="3">
    <location>
        <begin position="712"/>
        <end position="726"/>
    </location>
</feature>
<keyword evidence="1" id="KW-0833">Ubl conjugation pathway</keyword>
<evidence type="ECO:0000259" key="4">
    <source>
        <dbReference type="Pfam" id="PF04780"/>
    </source>
</evidence>
<keyword evidence="6" id="KW-1185">Reference proteome</keyword>
<keyword evidence="2" id="KW-0378">Hydrolase</keyword>
<evidence type="ECO:0000256" key="2">
    <source>
        <dbReference type="ARBA" id="ARBA00022801"/>
    </source>
</evidence>
<gene>
    <name evidence="7" type="primary">LOC104789003</name>
</gene>
<proteinExistence type="predicted"/>
<dbReference type="GeneID" id="104789003"/>
<sequence>MEKGSEKSDDGTTGNKLVEATELAREFWTKGDRVVALELTEKTISDHGKHEKCFGLHELQGDIFFNQAMETVNADVKCVYLFASVDAYSMATLLSPNALRSFRGYARSLIDLGDQLGMYKFYEKVSKAKPGLSIMRPQRQSTEKDYFGKMMKKLQNLIDLATEKMHATVTLPDTGSMAIQKPEKGDPNSLNRLKNIWKEPGKEDRYSFNRLKNIWAKLDDKTKREFLVVDFEKLLAYIQYKHGTELKEQFQKCVPMANNLHWRCWKCQVNYCFTDCKMHILDNHVHRFEPESSASPKHVDGVLADMIFYGDWKLVDAAKAANLFKDRIKSKEEFVYVNGWCSDWPVAEDAERENILKEFAEVLKSSLPKENRTLSSTLWEWLMDYTEENLELPEVPGWYLAKYSFFKNPQCICFLDIKHLEHVLKYFKQLTTDVRASLVSKVVNQLWKNCQVKERINLEGVTTYNLLLDKRLLYEEELELDKIGTVEHYKSIGIYDDVVPQGDKIVSWILDCPEIDREFVSHMAKGLHNREIWLAVLSIVRCMVSKHESYYDMKYKMLNYEKMLGEVETLCDKEDNRKNANQVSTYESAVRMTCKELVVKQDDDSKCFLAVVRDIFERQKSPRIEALEDIVCIPKFYTAIENDDVKESLLRLKKSLKVEFGLIDSKILLNEYEYKKLIDVFPKLSAVEYRLVVLPFVKKFLQDKLKKMMKTDRSSSVDDGDSVEREHKKRHLS</sequence>
<reference evidence="6" key="1">
    <citation type="journal article" date="2014" name="Nat. Commun.">
        <title>The emerging biofuel crop Camelina sativa retains a highly undifferentiated hexaploid genome structure.</title>
        <authorList>
            <person name="Kagale S."/>
            <person name="Koh C."/>
            <person name="Nixon J."/>
            <person name="Bollina V."/>
            <person name="Clarke W.E."/>
            <person name="Tuteja R."/>
            <person name="Spillane C."/>
            <person name="Robinson S.J."/>
            <person name="Links M.G."/>
            <person name="Clarke C."/>
            <person name="Higgins E.E."/>
            <person name="Huebert T."/>
            <person name="Sharpe A.G."/>
            <person name="Parkin I.A."/>
        </authorList>
    </citation>
    <scope>NUCLEOTIDE SEQUENCE [LARGE SCALE GENOMIC DNA]</scope>
    <source>
        <strain evidence="6">cv. DH55</strain>
    </source>
</reference>
<reference evidence="7" key="2">
    <citation type="submission" date="2025-08" db="UniProtKB">
        <authorList>
            <consortium name="RefSeq"/>
        </authorList>
    </citation>
    <scope>IDENTIFICATION</scope>
    <source>
        <tissue evidence="7">Leaf</tissue>
    </source>
</reference>
<evidence type="ECO:0000313" key="7">
    <source>
        <dbReference type="RefSeq" id="XP_019100782.1"/>
    </source>
</evidence>
<dbReference type="RefSeq" id="XP_019100782.1">
    <property type="nucleotide sequence ID" value="XM_019245237.1"/>
</dbReference>